<organism evidence="1 2">
    <name type="scientific">Rhodocollybia butyracea</name>
    <dbReference type="NCBI Taxonomy" id="206335"/>
    <lineage>
        <taxon>Eukaryota</taxon>
        <taxon>Fungi</taxon>
        <taxon>Dikarya</taxon>
        <taxon>Basidiomycota</taxon>
        <taxon>Agaricomycotina</taxon>
        <taxon>Agaricomycetes</taxon>
        <taxon>Agaricomycetidae</taxon>
        <taxon>Agaricales</taxon>
        <taxon>Marasmiineae</taxon>
        <taxon>Omphalotaceae</taxon>
        <taxon>Rhodocollybia</taxon>
    </lineage>
</organism>
<evidence type="ECO:0000313" key="2">
    <source>
        <dbReference type="Proteomes" id="UP000772434"/>
    </source>
</evidence>
<reference evidence="1" key="1">
    <citation type="submission" date="2020-11" db="EMBL/GenBank/DDBJ databases">
        <authorList>
            <consortium name="DOE Joint Genome Institute"/>
            <person name="Ahrendt S."/>
            <person name="Riley R."/>
            <person name="Andreopoulos W."/>
            <person name="Labutti K."/>
            <person name="Pangilinan J."/>
            <person name="Ruiz-Duenas F.J."/>
            <person name="Barrasa J.M."/>
            <person name="Sanchez-Garcia M."/>
            <person name="Camarero S."/>
            <person name="Miyauchi S."/>
            <person name="Serrano A."/>
            <person name="Linde D."/>
            <person name="Babiker R."/>
            <person name="Drula E."/>
            <person name="Ayuso-Fernandez I."/>
            <person name="Pacheco R."/>
            <person name="Padilla G."/>
            <person name="Ferreira P."/>
            <person name="Barriuso J."/>
            <person name="Kellner H."/>
            <person name="Castanera R."/>
            <person name="Alfaro M."/>
            <person name="Ramirez L."/>
            <person name="Pisabarro A.G."/>
            <person name="Kuo A."/>
            <person name="Tritt A."/>
            <person name="Lipzen A."/>
            <person name="He G."/>
            <person name="Yan M."/>
            <person name="Ng V."/>
            <person name="Cullen D."/>
            <person name="Martin F."/>
            <person name="Rosso M.-N."/>
            <person name="Henrissat B."/>
            <person name="Hibbett D."/>
            <person name="Martinez A.T."/>
            <person name="Grigoriev I.V."/>
        </authorList>
    </citation>
    <scope>NUCLEOTIDE SEQUENCE</scope>
    <source>
        <strain evidence="1">AH 40177</strain>
    </source>
</reference>
<comment type="caution">
    <text evidence="1">The sequence shown here is derived from an EMBL/GenBank/DDBJ whole genome shotgun (WGS) entry which is preliminary data.</text>
</comment>
<protein>
    <submittedName>
        <fullName evidence="1">Uncharacterized protein</fullName>
    </submittedName>
</protein>
<accession>A0A9P5PFU8</accession>
<dbReference type="EMBL" id="JADNRY010000122">
    <property type="protein sequence ID" value="KAF9064491.1"/>
    <property type="molecule type" value="Genomic_DNA"/>
</dbReference>
<dbReference type="Proteomes" id="UP000772434">
    <property type="component" value="Unassembled WGS sequence"/>
</dbReference>
<dbReference type="AlphaFoldDB" id="A0A9P5PFU8"/>
<name>A0A9P5PFU8_9AGAR</name>
<keyword evidence="2" id="KW-1185">Reference proteome</keyword>
<gene>
    <name evidence="1" type="ORF">BDP27DRAFT_1405309</name>
</gene>
<sequence>MPRCSKVSRTRTSPLEVTTYRPDLDDVCNKLQHDNRVDVEGWKPHLRPSKSKAPEQAALQNLLNIYDDIHASRCSDWKTVDLTTPSSRLDNLRPDGFGVAKSPQQVIKARGRETERLNNWRELFHIFLALGSASHADLGFDATMRLVRIDPDRRPIYEIDMVDAEGSTRHSKPSVFIAGVVQASSLDKDGKLVSKPDDTKEFMRQIGTRVVDMSSYGDMVLAVQGALTGVGAMHDLDTCIAM</sequence>
<proteinExistence type="predicted"/>
<dbReference type="OrthoDB" id="3260094at2759"/>
<evidence type="ECO:0000313" key="1">
    <source>
        <dbReference type="EMBL" id="KAF9064491.1"/>
    </source>
</evidence>